<sequence length="147" mass="16428">MRFLTRIIAMSRAVRLGRQFRDIDRAIGDLSVPARKQLALLAMKEFACAAKSEFPHLYGTPPDQRYLPWGAGTDIGFERARSENLQVRLRGAAMWLAVAYHETKDSPYAELQSLHRQLLRVLRTLKETAAGSGDAAMAEWAAREAAA</sequence>
<dbReference type="EMBL" id="DF970142">
    <property type="protein sequence ID" value="GAP64977.1"/>
    <property type="molecule type" value="Genomic_DNA"/>
</dbReference>
<dbReference type="RefSeq" id="WP_062534346.1">
    <property type="nucleotide sequence ID" value="NZ_DF970142.1"/>
</dbReference>
<name>A0A0K8QKG1_9GAMM</name>
<evidence type="ECO:0000313" key="2">
    <source>
        <dbReference type="EMBL" id="GAP64977.1"/>
    </source>
</evidence>
<organism evidence="2">
    <name type="scientific">Mizugakiibacter sediminis</name>
    <dbReference type="NCBI Taxonomy" id="1475481"/>
    <lineage>
        <taxon>Bacteria</taxon>
        <taxon>Pseudomonadati</taxon>
        <taxon>Pseudomonadota</taxon>
        <taxon>Gammaproteobacteria</taxon>
        <taxon>Lysobacterales</taxon>
        <taxon>Rhodanobacteraceae</taxon>
        <taxon>Mizugakiibacter</taxon>
    </lineage>
</organism>
<reference evidence="1" key="1">
    <citation type="submission" date="2015-03" db="EMBL/GenBank/DDBJ databases">
        <title>Draft genome sequence of Mizugakiibacter sediminis skMP5.</title>
        <authorList>
            <person name="Watanabe T."/>
            <person name="Kojima H."/>
            <person name="Fukui M."/>
        </authorList>
    </citation>
    <scope>NUCLEOTIDE SEQUENCE</scope>
    <source>
        <strain evidence="1">SkMP5</strain>
    </source>
</reference>
<dbReference type="STRING" id="1475481.GCA_000953855_00262"/>
<evidence type="ECO:0000313" key="1">
    <source>
        <dbReference type="EMBL" id="GAN43739.1"/>
    </source>
</evidence>
<accession>A0A0K8QKG1</accession>
<dbReference type="EMBL" id="DF952378">
    <property type="protein sequence ID" value="GAN43739.1"/>
    <property type="molecule type" value="Genomic_DNA"/>
</dbReference>
<dbReference type="HOGENOM" id="CLU_1793426_0_0_6"/>
<proteinExistence type="predicted"/>
<evidence type="ECO:0000313" key="3">
    <source>
        <dbReference type="Proteomes" id="UP000253740"/>
    </source>
</evidence>
<dbReference type="AlphaFoldDB" id="A0A0K8QKG1"/>
<protein>
    <submittedName>
        <fullName evidence="2">Uncharacterized protein</fullName>
    </submittedName>
</protein>
<dbReference type="Proteomes" id="UP000253740">
    <property type="component" value="Unassembled WGS sequence"/>
</dbReference>
<reference evidence="2" key="2">
    <citation type="submission" date="2015-08" db="EMBL/GenBank/DDBJ databases">
        <title>Complete DNA Sequence of Pseudomonas syringae pv. actinidiae, the Causal Agent of Kiwifruit Canker Disease.</title>
        <authorList>
            <person name="Rikkerink E.H.A."/>
            <person name="Fineran P.C."/>
        </authorList>
    </citation>
    <scope>NUCLEOTIDE SEQUENCE</scope>
    <source>
        <strain evidence="2">SkMP5</strain>
    </source>
</reference>
<gene>
    <name evidence="1" type="ORF">MBSD_0249</name>
    <name evidence="2" type="ORF">MBSD_n0260</name>
</gene>
<keyword evidence="3" id="KW-1185">Reference proteome</keyword>